<proteinExistence type="predicted"/>
<evidence type="ECO:0000313" key="1">
    <source>
        <dbReference type="EMBL" id="WZN46868.1"/>
    </source>
</evidence>
<evidence type="ECO:0000313" key="2">
    <source>
        <dbReference type="Proteomes" id="UP001449657"/>
    </source>
</evidence>
<dbReference type="RefSeq" id="WP_341841542.1">
    <property type="nucleotide sequence ID" value="NZ_CP149792.1"/>
</dbReference>
<evidence type="ECO:0008006" key="3">
    <source>
        <dbReference type="Google" id="ProtNLM"/>
    </source>
</evidence>
<keyword evidence="2" id="KW-1185">Reference proteome</keyword>
<accession>A0ABZ2Z583</accession>
<reference evidence="1 2" key="1">
    <citation type="submission" date="2024-03" db="EMBL/GenBank/DDBJ databases">
        <title>Chitinophaga caseinilytica sp. nov., a casein hydrolysing bacterium isolated from forest soil.</title>
        <authorList>
            <person name="Lee D.S."/>
            <person name="Han D.M."/>
            <person name="Baek J.H."/>
            <person name="Choi D.G."/>
            <person name="Jeon J.H."/>
            <person name="Jeon C.O."/>
        </authorList>
    </citation>
    <scope>NUCLEOTIDE SEQUENCE [LARGE SCALE GENOMIC DNA]</scope>
    <source>
        <strain evidence="1 2">KACC 19118</strain>
    </source>
</reference>
<dbReference type="Proteomes" id="UP001449657">
    <property type="component" value="Chromosome"/>
</dbReference>
<name>A0ABZ2Z583_9BACT</name>
<sequence length="84" mass="8677">MKKLQLKALDLGAKEILSREQLRNVLGGNGSDGGSDAGSFSTCSTTCTGSKDIKIDNCKGTCSAYANSSVTCSDPDKTVNCPVL</sequence>
<protein>
    <recommendedName>
        <fullName evidence="3">Natural product</fullName>
    </recommendedName>
</protein>
<gene>
    <name evidence="1" type="ORF">WJU22_01555</name>
</gene>
<dbReference type="EMBL" id="CP150096">
    <property type="protein sequence ID" value="WZN46868.1"/>
    <property type="molecule type" value="Genomic_DNA"/>
</dbReference>
<organism evidence="1 2">
    <name type="scientific">Chitinophaga caseinilytica</name>
    <dbReference type="NCBI Taxonomy" id="2267521"/>
    <lineage>
        <taxon>Bacteria</taxon>
        <taxon>Pseudomonadati</taxon>
        <taxon>Bacteroidota</taxon>
        <taxon>Chitinophagia</taxon>
        <taxon>Chitinophagales</taxon>
        <taxon>Chitinophagaceae</taxon>
        <taxon>Chitinophaga</taxon>
    </lineage>
</organism>